<keyword evidence="3" id="KW-1185">Reference proteome</keyword>
<dbReference type="AlphaFoldDB" id="A0AAV2FKA7"/>
<proteinExistence type="predicted"/>
<name>A0AAV2FKA7_9ROSI</name>
<feature type="region of interest" description="Disordered" evidence="1">
    <location>
        <begin position="58"/>
        <end position="93"/>
    </location>
</feature>
<dbReference type="Proteomes" id="UP001497516">
    <property type="component" value="Chromosome 6"/>
</dbReference>
<organism evidence="2 3">
    <name type="scientific">Linum trigynum</name>
    <dbReference type="NCBI Taxonomy" id="586398"/>
    <lineage>
        <taxon>Eukaryota</taxon>
        <taxon>Viridiplantae</taxon>
        <taxon>Streptophyta</taxon>
        <taxon>Embryophyta</taxon>
        <taxon>Tracheophyta</taxon>
        <taxon>Spermatophyta</taxon>
        <taxon>Magnoliopsida</taxon>
        <taxon>eudicotyledons</taxon>
        <taxon>Gunneridae</taxon>
        <taxon>Pentapetalae</taxon>
        <taxon>rosids</taxon>
        <taxon>fabids</taxon>
        <taxon>Malpighiales</taxon>
        <taxon>Linaceae</taxon>
        <taxon>Linum</taxon>
    </lineage>
</organism>
<evidence type="ECO:0000256" key="1">
    <source>
        <dbReference type="SAM" id="MobiDB-lite"/>
    </source>
</evidence>
<gene>
    <name evidence="2" type="ORF">LTRI10_LOCUS38418</name>
</gene>
<feature type="compositionally biased region" description="Low complexity" evidence="1">
    <location>
        <begin position="66"/>
        <end position="86"/>
    </location>
</feature>
<evidence type="ECO:0000313" key="2">
    <source>
        <dbReference type="EMBL" id="CAL1398173.1"/>
    </source>
</evidence>
<accession>A0AAV2FKA7</accession>
<evidence type="ECO:0000313" key="3">
    <source>
        <dbReference type="Proteomes" id="UP001497516"/>
    </source>
</evidence>
<reference evidence="2 3" key="1">
    <citation type="submission" date="2024-04" db="EMBL/GenBank/DDBJ databases">
        <authorList>
            <person name="Fracassetti M."/>
        </authorList>
    </citation>
    <scope>NUCLEOTIDE SEQUENCE [LARGE SCALE GENOMIC DNA]</scope>
</reference>
<protein>
    <submittedName>
        <fullName evidence="2">Uncharacterized protein</fullName>
    </submittedName>
</protein>
<dbReference type="EMBL" id="OZ034819">
    <property type="protein sequence ID" value="CAL1398173.1"/>
    <property type="molecule type" value="Genomic_DNA"/>
</dbReference>
<dbReference type="PANTHER" id="PTHR15827">
    <property type="entry name" value="CYCLIN-DEPENDENT KINASE 2-INTERACTING PROTEIN"/>
    <property type="match status" value="1"/>
</dbReference>
<dbReference type="PANTHER" id="PTHR15827:SF2">
    <property type="entry name" value="CYCLIN-DEPENDENT KINASE 2-INTERACTING PROTEIN"/>
    <property type="match status" value="1"/>
</dbReference>
<sequence length="374" mass="41839">MIANQKLKFLPSVAARQGRHPSEARQGFEVSTKRVVPAVTPNRPSLFLPSLPGAGFRCVKSPMETPQRNSSSSSSQSRNPTVTSSSPLPPPSSILRLWRPAAQRNLRNQWSKLASCRSEWVTSSSAGRSHATSLVNAHLSRKYMPSMELGVVSDMPAIREKASSKLSKQQELHRTKLLSSYKLLLGVTAQMVATSKSMRCYSNTASSSSSIVQFSTNSSMDNDDRGDGGEIPVFLFWSVSLFEHLADELVQMFISELMIKRLIVVELLSSVSSEAPKGEEVWCWSNELYPGEFEQLRLCNLYPSDETDQQPIRPRLIELKSTFTNSKIQYEGQPNNLETLQVYLTTWLCEVNMDCNRIDDIFAIVGEEMHVNLL</sequence>